<keyword evidence="2" id="KW-0815">Transposition</keyword>
<dbReference type="GO" id="GO:0006310">
    <property type="term" value="P:DNA recombination"/>
    <property type="evidence" value="ECO:0007669"/>
    <property type="project" value="UniProtKB-KW"/>
</dbReference>
<reference evidence="10 11" key="1">
    <citation type="submission" date="2018-02" db="EMBL/GenBank/DDBJ databases">
        <title>Complete genome of Nitrosopumilus ureaphilus PS0.</title>
        <authorList>
            <person name="Qin W."/>
            <person name="Zheng Y."/>
            <person name="Stahl D.A."/>
        </authorList>
    </citation>
    <scope>NUCLEOTIDE SEQUENCE [LARGE SCALE GENOMIC DNA]</scope>
    <source>
        <strain evidence="10 11">PS0</strain>
    </source>
</reference>
<protein>
    <submittedName>
        <fullName evidence="10">Transposase</fullName>
    </submittedName>
</protein>
<dbReference type="OrthoDB" id="11395at2157"/>
<dbReference type="RefSeq" id="WP_179371179.1">
    <property type="nucleotide sequence ID" value="NZ_CP026995.1"/>
</dbReference>
<dbReference type="Pfam" id="PF07282">
    <property type="entry name" value="Cas12f1-like_TNB"/>
    <property type="match status" value="1"/>
</dbReference>
<keyword evidence="6" id="KW-0233">DNA recombination</keyword>
<feature type="domain" description="Probable transposase IS891/IS1136/IS1341" evidence="7">
    <location>
        <begin position="183"/>
        <end position="283"/>
    </location>
</feature>
<evidence type="ECO:0000256" key="5">
    <source>
        <dbReference type="ARBA" id="ARBA00023125"/>
    </source>
</evidence>
<dbReference type="InterPro" id="IPR021027">
    <property type="entry name" value="Transposase_put_HTH"/>
</dbReference>
<keyword evidence="11" id="KW-1185">Reference proteome</keyword>
<dbReference type="GeneID" id="56068367"/>
<evidence type="ECO:0000259" key="8">
    <source>
        <dbReference type="Pfam" id="PF07282"/>
    </source>
</evidence>
<evidence type="ECO:0000256" key="6">
    <source>
        <dbReference type="ARBA" id="ARBA00023172"/>
    </source>
</evidence>
<dbReference type="GO" id="GO:0046872">
    <property type="term" value="F:metal ion binding"/>
    <property type="evidence" value="ECO:0007669"/>
    <property type="project" value="UniProtKB-KW"/>
</dbReference>
<gene>
    <name evidence="10" type="ORF">C5F50_09640</name>
</gene>
<dbReference type="AlphaFoldDB" id="A0A7D5M521"/>
<sequence length="399" mass="46319">MVLTRNYKFRLYPNVIQEKKLQNNLAVCRWIYNHFVDLTQNGFITRNDCNYILTEIKQQESWLYQYHSKMLQSVSAQINGAQKALIEKSKQRHKTGSLRFCKYHDYRTFTYSQSGFKLERKGTTDLLYLSKIGDMEIRHHREIPYNANIKQVIVTKSKSGKWFACVTVDITEPLIGIPKISFKNSVGIDVGIKSFVHDSNGFQTPNPKNLQKMLKPLKRIQRKVSRRKKGSNNRLKAVLHMQRIHEKIANMRKDFQHKISTQYAKNNDVVFVEKLQLTNMVKNHRLAQSIADASWGAFIQKLEYKCKMLVKVDPRNTTIDCSRCGNKVPKSLAVRTHRCNVCNLVLDRDHNASLNILNRGLNMSTGVDYKLPQELREVTLAESAMHSMKQEEATQLVGW</sequence>
<dbReference type="Pfam" id="PF12323">
    <property type="entry name" value="HTH_OrfB_IS605"/>
    <property type="match status" value="1"/>
</dbReference>
<dbReference type="GO" id="GO:0032196">
    <property type="term" value="P:transposition"/>
    <property type="evidence" value="ECO:0007669"/>
    <property type="project" value="UniProtKB-KW"/>
</dbReference>
<evidence type="ECO:0000313" key="10">
    <source>
        <dbReference type="EMBL" id="QLH07306.1"/>
    </source>
</evidence>
<evidence type="ECO:0000256" key="3">
    <source>
        <dbReference type="ARBA" id="ARBA00022723"/>
    </source>
</evidence>
<evidence type="ECO:0000259" key="9">
    <source>
        <dbReference type="Pfam" id="PF12323"/>
    </source>
</evidence>
<accession>A0A7D5M521</accession>
<evidence type="ECO:0000256" key="2">
    <source>
        <dbReference type="ARBA" id="ARBA00022578"/>
    </source>
</evidence>
<dbReference type="GO" id="GO:0003677">
    <property type="term" value="F:DNA binding"/>
    <property type="evidence" value="ECO:0007669"/>
    <property type="project" value="UniProtKB-KW"/>
</dbReference>
<evidence type="ECO:0000256" key="4">
    <source>
        <dbReference type="ARBA" id="ARBA00022833"/>
    </source>
</evidence>
<evidence type="ECO:0000256" key="1">
    <source>
        <dbReference type="ARBA" id="ARBA00008761"/>
    </source>
</evidence>
<keyword evidence="5" id="KW-0238">DNA-binding</keyword>
<keyword evidence="3" id="KW-0479">Metal-binding</keyword>
<dbReference type="NCBIfam" id="NF040570">
    <property type="entry name" value="guided_TnpB"/>
    <property type="match status" value="1"/>
</dbReference>
<dbReference type="EMBL" id="CP026995">
    <property type="protein sequence ID" value="QLH07306.1"/>
    <property type="molecule type" value="Genomic_DNA"/>
</dbReference>
<evidence type="ECO:0000313" key="11">
    <source>
        <dbReference type="Proteomes" id="UP000509478"/>
    </source>
</evidence>
<feature type="domain" description="Transposase putative helix-turn-helix" evidence="9">
    <location>
        <begin position="1"/>
        <end position="39"/>
    </location>
</feature>
<dbReference type="InterPro" id="IPR010095">
    <property type="entry name" value="Cas12f1-like_TNB"/>
</dbReference>
<feature type="domain" description="Cas12f1-like TNB" evidence="8">
    <location>
        <begin position="295"/>
        <end position="356"/>
    </location>
</feature>
<comment type="similarity">
    <text evidence="1">In the C-terminal section; belongs to the transposase 35 family.</text>
</comment>
<dbReference type="Proteomes" id="UP000509478">
    <property type="component" value="Chromosome"/>
</dbReference>
<dbReference type="KEGG" id="nue:C5F50_09640"/>
<name>A0A7D5M521_9ARCH</name>
<dbReference type="InterPro" id="IPR001959">
    <property type="entry name" value="Transposase"/>
</dbReference>
<keyword evidence="4" id="KW-0862">Zinc</keyword>
<evidence type="ECO:0000259" key="7">
    <source>
        <dbReference type="Pfam" id="PF01385"/>
    </source>
</evidence>
<dbReference type="NCBIfam" id="TIGR01766">
    <property type="entry name" value="IS200/IS605 family accessory protein TnpB-like domain"/>
    <property type="match status" value="1"/>
</dbReference>
<proteinExistence type="inferred from homology"/>
<dbReference type="Pfam" id="PF01385">
    <property type="entry name" value="OrfB_IS605"/>
    <property type="match status" value="1"/>
</dbReference>
<organism evidence="10 11">
    <name type="scientific">Nitrosopumilus ureiphilus</name>
    <dbReference type="NCBI Taxonomy" id="1470067"/>
    <lineage>
        <taxon>Archaea</taxon>
        <taxon>Nitrososphaerota</taxon>
        <taxon>Nitrososphaeria</taxon>
        <taxon>Nitrosopumilales</taxon>
        <taxon>Nitrosopumilaceae</taxon>
        <taxon>Nitrosopumilus</taxon>
    </lineage>
</organism>